<comment type="caution">
    <text evidence="1">The sequence shown here is derived from an EMBL/GenBank/DDBJ whole genome shotgun (WGS) entry which is preliminary data.</text>
</comment>
<dbReference type="Proteomes" id="UP001465755">
    <property type="component" value="Unassembled WGS sequence"/>
</dbReference>
<keyword evidence="2" id="KW-1185">Reference proteome</keyword>
<reference evidence="1 2" key="1">
    <citation type="journal article" date="2024" name="Nat. Commun.">
        <title>Phylogenomics reveals the evolutionary origins of lichenization in chlorophyte algae.</title>
        <authorList>
            <person name="Puginier C."/>
            <person name="Libourel C."/>
            <person name="Otte J."/>
            <person name="Skaloud P."/>
            <person name="Haon M."/>
            <person name="Grisel S."/>
            <person name="Petersen M."/>
            <person name="Berrin J.G."/>
            <person name="Delaux P.M."/>
            <person name="Dal Grande F."/>
            <person name="Keller J."/>
        </authorList>
    </citation>
    <scope>NUCLEOTIDE SEQUENCE [LARGE SCALE GENOMIC DNA]</scope>
    <source>
        <strain evidence="1 2">SAG 2036</strain>
    </source>
</reference>
<proteinExistence type="predicted"/>
<evidence type="ECO:0000313" key="2">
    <source>
        <dbReference type="Proteomes" id="UP001465755"/>
    </source>
</evidence>
<dbReference type="EMBL" id="JALJOQ010000117">
    <property type="protein sequence ID" value="KAK9796273.1"/>
    <property type="molecule type" value="Genomic_DNA"/>
</dbReference>
<accession>A0AAW1NX85</accession>
<name>A0AAW1NX85_9CHLO</name>
<dbReference type="PANTHER" id="PTHR35759">
    <property type="entry name" value="BNAA09G03860D PROTEIN"/>
    <property type="match status" value="1"/>
</dbReference>
<evidence type="ECO:0000313" key="1">
    <source>
        <dbReference type="EMBL" id="KAK9796273.1"/>
    </source>
</evidence>
<organism evidence="1 2">
    <name type="scientific">Symbiochloris irregularis</name>
    <dbReference type="NCBI Taxonomy" id="706552"/>
    <lineage>
        <taxon>Eukaryota</taxon>
        <taxon>Viridiplantae</taxon>
        <taxon>Chlorophyta</taxon>
        <taxon>core chlorophytes</taxon>
        <taxon>Trebouxiophyceae</taxon>
        <taxon>Trebouxiales</taxon>
        <taxon>Trebouxiaceae</taxon>
        <taxon>Symbiochloris</taxon>
    </lineage>
</organism>
<dbReference type="AlphaFoldDB" id="A0AAW1NX85"/>
<protein>
    <submittedName>
        <fullName evidence="1">Uncharacterized protein</fullName>
    </submittedName>
</protein>
<gene>
    <name evidence="1" type="ORF">WJX73_001601</name>
</gene>
<dbReference type="PANTHER" id="PTHR35759:SF1">
    <property type="entry name" value="OS07G0673000 PROTEIN"/>
    <property type="match status" value="1"/>
</dbReference>
<sequence>MAGSLSDALQHLGDSSWEADVKTALHVHPRPPRAPSKWMQLKQAMATGKAHKFEDFLTRSSFAIPDVEGAQACRCQLTMKPRAKRFRYRSVNSFMAALFRAIAGRTTAAGIPQVLLNRFDLYHAHLFQASRPPHSLGLLFHAMEYPALGPDWPVNLGYCQVDSTLQYHSRAMDLRNWLWYQGALCSLDVGQDSCLHKTLLMDGLQFTRTVLESDFGRPVCDVNYFDWLTVATPSKKVFLCL</sequence>